<dbReference type="PANTHER" id="PTHR30399:SF1">
    <property type="entry name" value="UTP PYROPHOSPHATASE"/>
    <property type="match status" value="1"/>
</dbReference>
<keyword evidence="3" id="KW-1185">Reference proteome</keyword>
<dbReference type="PANTHER" id="PTHR30399">
    <property type="entry name" value="UNCHARACTERIZED PROTEIN YGJP"/>
    <property type="match status" value="1"/>
</dbReference>
<dbReference type="AlphaFoldDB" id="A0A810QGR1"/>
<feature type="domain" description="YgjP-like metallopeptidase" evidence="1">
    <location>
        <begin position="76"/>
        <end position="173"/>
    </location>
</feature>
<dbReference type="CDD" id="cd07344">
    <property type="entry name" value="M48_yhfN_like"/>
    <property type="match status" value="1"/>
</dbReference>
<feature type="domain" description="YgjP-like metallopeptidase" evidence="1">
    <location>
        <begin position="15"/>
        <end position="63"/>
    </location>
</feature>
<dbReference type="InterPro" id="IPR002725">
    <property type="entry name" value="YgjP-like_metallopeptidase"/>
</dbReference>
<evidence type="ECO:0000259" key="1">
    <source>
        <dbReference type="Pfam" id="PF01863"/>
    </source>
</evidence>
<accession>A0A810QGR1</accession>
<name>A0A810QGR1_9FIRM</name>
<gene>
    <name evidence="2" type="ORF">MM59RIKEN_09820</name>
</gene>
<dbReference type="EMBL" id="AP023420">
    <property type="protein sequence ID" value="BCK83663.1"/>
    <property type="molecule type" value="Genomic_DNA"/>
</dbReference>
<evidence type="ECO:0000313" key="3">
    <source>
        <dbReference type="Proteomes" id="UP000679848"/>
    </source>
</evidence>
<dbReference type="Proteomes" id="UP000679848">
    <property type="component" value="Chromosome"/>
</dbReference>
<sequence>MDYMEQYELIRSQRRTLSLEITPECRVLVRAPARLPREAIDDFVLRHADWISRHLKRQRRRQLSVPPPPTPEEIASLKEKALEVLPGKVAHWSQLMGVTPAGIKITAARKRYGSCSGKNSLCFSCFLMRCPEEAVDLVVVHELCHILEKNHGPRFYALLERVLPDYRERKKLLQ</sequence>
<dbReference type="Pfam" id="PF01863">
    <property type="entry name" value="YgjP-like"/>
    <property type="match status" value="2"/>
</dbReference>
<reference evidence="2" key="1">
    <citation type="submission" date="2020-09" db="EMBL/GenBank/DDBJ databases">
        <title>New species isolated from human feces.</title>
        <authorList>
            <person name="Kitahara M."/>
            <person name="Shigeno Y."/>
            <person name="Shime M."/>
            <person name="Matsumoto Y."/>
            <person name="Nakamura S."/>
            <person name="Motooka D."/>
            <person name="Fukuoka S."/>
            <person name="Nishikawa H."/>
            <person name="Benno Y."/>
        </authorList>
    </citation>
    <scope>NUCLEOTIDE SEQUENCE</scope>
    <source>
        <strain evidence="2">MM59</strain>
    </source>
</reference>
<evidence type="ECO:0000313" key="2">
    <source>
        <dbReference type="EMBL" id="BCK83663.1"/>
    </source>
</evidence>
<organism evidence="2 3">
    <name type="scientific">Pusillibacter faecalis</name>
    <dbReference type="NCBI Taxonomy" id="2714358"/>
    <lineage>
        <taxon>Bacteria</taxon>
        <taxon>Bacillati</taxon>
        <taxon>Bacillota</taxon>
        <taxon>Clostridia</taxon>
        <taxon>Eubacteriales</taxon>
        <taxon>Oscillospiraceae</taxon>
        <taxon>Pusillibacter</taxon>
    </lineage>
</organism>
<dbReference type="KEGG" id="pfaa:MM59RIKEN_09820"/>
<protein>
    <recommendedName>
        <fullName evidence="1">YgjP-like metallopeptidase domain-containing protein</fullName>
    </recommendedName>
</protein>
<dbReference type="InterPro" id="IPR053136">
    <property type="entry name" value="UTP_pyrophosphatase-like"/>
</dbReference>
<dbReference type="Gene3D" id="3.30.2010.10">
    <property type="entry name" value="Metalloproteases ('zincins'), catalytic domain"/>
    <property type="match status" value="1"/>
</dbReference>
<proteinExistence type="predicted"/>